<dbReference type="Gene3D" id="1.20.58.2220">
    <property type="entry name" value="Formin, FH2 domain"/>
    <property type="match status" value="1"/>
</dbReference>
<evidence type="ECO:0000313" key="3">
    <source>
        <dbReference type="EMBL" id="VDK47791.1"/>
    </source>
</evidence>
<feature type="compositionally biased region" description="Basic residues" evidence="1">
    <location>
        <begin position="74"/>
        <end position="88"/>
    </location>
</feature>
<keyword evidence="4" id="KW-1185">Reference proteome</keyword>
<dbReference type="AlphaFoldDB" id="A0A3P6RWN1"/>
<dbReference type="GO" id="GO:0005856">
    <property type="term" value="C:cytoskeleton"/>
    <property type="evidence" value="ECO:0007669"/>
    <property type="project" value="TreeGrafter"/>
</dbReference>
<name>A0A3P6RWN1_CYLGO</name>
<dbReference type="GO" id="GO:0005737">
    <property type="term" value="C:cytoplasm"/>
    <property type="evidence" value="ECO:0007669"/>
    <property type="project" value="TreeGrafter"/>
</dbReference>
<dbReference type="SUPFAM" id="SSF101447">
    <property type="entry name" value="Formin homology 2 domain (FH2 domain)"/>
    <property type="match status" value="1"/>
</dbReference>
<evidence type="ECO:0000259" key="2">
    <source>
        <dbReference type="PROSITE" id="PS51444"/>
    </source>
</evidence>
<dbReference type="Proteomes" id="UP000271889">
    <property type="component" value="Unassembled WGS sequence"/>
</dbReference>
<feature type="region of interest" description="Disordered" evidence="1">
    <location>
        <begin position="74"/>
        <end position="162"/>
    </location>
</feature>
<dbReference type="PANTHER" id="PTHR45920:SF4">
    <property type="entry name" value="FORMIN HOMOLOGY 2 DOMAIN CONTAINING, ISOFORM I"/>
    <property type="match status" value="1"/>
</dbReference>
<protein>
    <recommendedName>
        <fullName evidence="2">FH2 domain-containing protein</fullName>
    </recommendedName>
</protein>
<proteinExistence type="predicted"/>
<organism evidence="3 4">
    <name type="scientific">Cylicostephanus goldi</name>
    <name type="common">Nematode worm</name>
    <dbReference type="NCBI Taxonomy" id="71465"/>
    <lineage>
        <taxon>Eukaryota</taxon>
        <taxon>Metazoa</taxon>
        <taxon>Ecdysozoa</taxon>
        <taxon>Nematoda</taxon>
        <taxon>Chromadorea</taxon>
        <taxon>Rhabditida</taxon>
        <taxon>Rhabditina</taxon>
        <taxon>Rhabditomorpha</taxon>
        <taxon>Strongyloidea</taxon>
        <taxon>Strongylidae</taxon>
        <taxon>Cylicostephanus</taxon>
    </lineage>
</organism>
<accession>A0A3P6RWN1</accession>
<dbReference type="PROSITE" id="PS51444">
    <property type="entry name" value="FH2"/>
    <property type="match status" value="1"/>
</dbReference>
<gene>
    <name evidence="3" type="ORF">CGOC_LOCUS1117</name>
</gene>
<dbReference type="InterPro" id="IPR042201">
    <property type="entry name" value="FH2_Formin_sf"/>
</dbReference>
<dbReference type="EMBL" id="UYRV01001931">
    <property type="protein sequence ID" value="VDK47791.1"/>
    <property type="molecule type" value="Genomic_DNA"/>
</dbReference>
<dbReference type="GO" id="GO:0051015">
    <property type="term" value="F:actin filament binding"/>
    <property type="evidence" value="ECO:0007669"/>
    <property type="project" value="TreeGrafter"/>
</dbReference>
<evidence type="ECO:0000256" key="1">
    <source>
        <dbReference type="SAM" id="MobiDB-lite"/>
    </source>
</evidence>
<evidence type="ECO:0000313" key="4">
    <source>
        <dbReference type="Proteomes" id="UP000271889"/>
    </source>
</evidence>
<dbReference type="PANTHER" id="PTHR45920">
    <property type="entry name" value="FORMIN HOMOLOGY 2 DOMAIN CONTAINING, ISOFORM I"/>
    <property type="match status" value="1"/>
</dbReference>
<reference evidence="3 4" key="1">
    <citation type="submission" date="2018-11" db="EMBL/GenBank/DDBJ databases">
        <authorList>
            <consortium name="Pathogen Informatics"/>
        </authorList>
    </citation>
    <scope>NUCLEOTIDE SEQUENCE [LARGE SCALE GENOMIC DNA]</scope>
</reference>
<dbReference type="InterPro" id="IPR015425">
    <property type="entry name" value="FH2_Formin"/>
</dbReference>
<feature type="domain" description="FH2" evidence="2">
    <location>
        <begin position="1"/>
        <end position="89"/>
    </location>
</feature>
<sequence>MKQKINDYLTDVAQRIHQLNTIYNVTKNRWHAFLIYFGYSVNEIPDQNPNDVFKMVTEFALEYRTTREKILQQRKRMAEKRERNKTRGKIWALEQQQDNSESSRRRRPPNAQNSLQRHEEMSRMLTGLPDSGDGTLRRRARAVADANVSKDLPDPANDSPEDEILNGLVKAATLQSETRDHRRKARQFNRKSLRRTRTLKLVDGQLETNY</sequence>
<dbReference type="OrthoDB" id="9806920at2759"/>
<dbReference type="GO" id="GO:0030866">
    <property type="term" value="P:cortical actin cytoskeleton organization"/>
    <property type="evidence" value="ECO:0007669"/>
    <property type="project" value="TreeGrafter"/>
</dbReference>